<comment type="caution">
    <text evidence="10">The sequence shown here is derived from an EMBL/GenBank/DDBJ whole genome shotgun (WGS) entry which is preliminary data.</text>
</comment>
<gene>
    <name evidence="10" type="ORF">DRP43_04200</name>
</gene>
<keyword evidence="6 8" id="KW-0408">Iron</keyword>
<evidence type="ECO:0000256" key="7">
    <source>
        <dbReference type="ARBA" id="ARBA00023014"/>
    </source>
</evidence>
<dbReference type="Gene3D" id="3.20.20.70">
    <property type="entry name" value="Aldolase class I"/>
    <property type="match status" value="1"/>
</dbReference>
<keyword evidence="7 8" id="KW-0411">Iron-sulfur</keyword>
<protein>
    <submittedName>
        <fullName evidence="10">Radical SAM protein</fullName>
    </submittedName>
</protein>
<dbReference type="InterPro" id="IPR058240">
    <property type="entry name" value="rSAM_sf"/>
</dbReference>
<dbReference type="InterPro" id="IPR040085">
    <property type="entry name" value="MJ0674-like"/>
</dbReference>
<dbReference type="GO" id="GO:0016491">
    <property type="term" value="F:oxidoreductase activity"/>
    <property type="evidence" value="ECO:0007669"/>
    <property type="project" value="UniProtKB-KW"/>
</dbReference>
<feature type="domain" description="Radical SAM core" evidence="9">
    <location>
        <begin position="60"/>
        <end position="187"/>
    </location>
</feature>
<feature type="binding site" evidence="8">
    <location>
        <position position="65"/>
    </location>
    <ligand>
        <name>[4Fe-4S] cluster</name>
        <dbReference type="ChEBI" id="CHEBI:49883"/>
        <note>4Fe-4S-S-AdoMet</note>
    </ligand>
</feature>
<comment type="similarity">
    <text evidence="1">Belongs to the organic radical-activating enzymes family.</text>
</comment>
<evidence type="ECO:0000256" key="5">
    <source>
        <dbReference type="ARBA" id="ARBA00023002"/>
    </source>
</evidence>
<dbReference type="AlphaFoldDB" id="A0A660SFN5"/>
<organism evidence="10 11">
    <name type="scientific">candidate division TA06 bacterium</name>
    <dbReference type="NCBI Taxonomy" id="2250710"/>
    <lineage>
        <taxon>Bacteria</taxon>
        <taxon>Bacteria division TA06</taxon>
    </lineage>
</organism>
<dbReference type="GO" id="GO:0046872">
    <property type="term" value="F:metal ion binding"/>
    <property type="evidence" value="ECO:0007669"/>
    <property type="project" value="UniProtKB-KW"/>
</dbReference>
<dbReference type="InterPro" id="IPR016431">
    <property type="entry name" value="Pyrv-formate_lyase-activ_prd"/>
</dbReference>
<evidence type="ECO:0000256" key="2">
    <source>
        <dbReference type="ARBA" id="ARBA00022485"/>
    </source>
</evidence>
<evidence type="ECO:0000259" key="9">
    <source>
        <dbReference type="Pfam" id="PF04055"/>
    </source>
</evidence>
<keyword evidence="2" id="KW-0004">4Fe-4S</keyword>
<evidence type="ECO:0000256" key="4">
    <source>
        <dbReference type="ARBA" id="ARBA00022723"/>
    </source>
</evidence>
<proteinExistence type="inferred from homology"/>
<name>A0A660SFN5_UNCT6</name>
<evidence type="ECO:0000256" key="8">
    <source>
        <dbReference type="PIRSR" id="PIRSR004869-50"/>
    </source>
</evidence>
<evidence type="ECO:0000256" key="1">
    <source>
        <dbReference type="ARBA" id="ARBA00009777"/>
    </source>
</evidence>
<dbReference type="Proteomes" id="UP000271125">
    <property type="component" value="Unassembled WGS sequence"/>
</dbReference>
<dbReference type="PANTHER" id="PTHR43075:SF1">
    <property type="entry name" value="FORMATE LYASE ACTIVATING ENZYME, PUTATIVE (AFU_ORTHOLOGUE AFUA_2G15630)-RELATED"/>
    <property type="match status" value="1"/>
</dbReference>
<comment type="cofactor">
    <cofactor evidence="8">
        <name>[4Fe-4S] cluster</name>
        <dbReference type="ChEBI" id="CHEBI:49883"/>
    </cofactor>
    <text evidence="8">Binds 1 [4Fe-4S] cluster. The cluster is coordinated with 3 cysteines and an exchangeable S-adenosyl-L-methionine.</text>
</comment>
<dbReference type="CDD" id="cd01335">
    <property type="entry name" value="Radical_SAM"/>
    <property type="match status" value="1"/>
</dbReference>
<keyword evidence="5" id="KW-0560">Oxidoreductase</keyword>
<dbReference type="GO" id="GO:0051539">
    <property type="term" value="F:4 iron, 4 sulfur cluster binding"/>
    <property type="evidence" value="ECO:0007669"/>
    <property type="project" value="UniProtKB-KW"/>
</dbReference>
<evidence type="ECO:0000256" key="6">
    <source>
        <dbReference type="ARBA" id="ARBA00023004"/>
    </source>
</evidence>
<dbReference type="SFLD" id="SFLDS00029">
    <property type="entry name" value="Radical_SAM"/>
    <property type="match status" value="1"/>
</dbReference>
<evidence type="ECO:0000313" key="10">
    <source>
        <dbReference type="EMBL" id="RKX69625.1"/>
    </source>
</evidence>
<dbReference type="PIRSF" id="PIRSF004869">
    <property type="entry name" value="PflX_prd"/>
    <property type="match status" value="1"/>
</dbReference>
<dbReference type="InterPro" id="IPR007197">
    <property type="entry name" value="rSAM"/>
</dbReference>
<dbReference type="SFLD" id="SFLDG01099">
    <property type="entry name" value="Uncharacterised_Radical_SAM_Su"/>
    <property type="match status" value="1"/>
</dbReference>
<keyword evidence="3 8" id="KW-0949">S-adenosyl-L-methionine</keyword>
<dbReference type="InterPro" id="IPR001989">
    <property type="entry name" value="Radical_activat_CS"/>
</dbReference>
<dbReference type="Pfam" id="PF04055">
    <property type="entry name" value="Radical_SAM"/>
    <property type="match status" value="1"/>
</dbReference>
<feature type="binding site" evidence="8">
    <location>
        <position position="72"/>
    </location>
    <ligand>
        <name>[4Fe-4S] cluster</name>
        <dbReference type="ChEBI" id="CHEBI:49883"/>
        <note>4Fe-4S-S-AdoMet</note>
    </ligand>
</feature>
<keyword evidence="4 8" id="KW-0479">Metal-binding</keyword>
<feature type="binding site" evidence="8">
    <location>
        <position position="69"/>
    </location>
    <ligand>
        <name>[4Fe-4S] cluster</name>
        <dbReference type="ChEBI" id="CHEBI:49883"/>
        <note>4Fe-4S-S-AdoMet</note>
    </ligand>
</feature>
<accession>A0A660SFN5</accession>
<dbReference type="EMBL" id="QNBD01000179">
    <property type="protein sequence ID" value="RKX69625.1"/>
    <property type="molecule type" value="Genomic_DNA"/>
</dbReference>
<dbReference type="InterPro" id="IPR013785">
    <property type="entry name" value="Aldolase_TIM"/>
</dbReference>
<reference evidence="10 11" key="1">
    <citation type="submission" date="2018-06" db="EMBL/GenBank/DDBJ databases">
        <title>Extensive metabolic versatility and redundancy in microbially diverse, dynamic hydrothermal sediments.</title>
        <authorList>
            <person name="Dombrowski N."/>
            <person name="Teske A."/>
            <person name="Baker B.J."/>
        </authorList>
    </citation>
    <scope>NUCLEOTIDE SEQUENCE [LARGE SCALE GENOMIC DNA]</scope>
    <source>
        <strain evidence="10">B10_G13</strain>
    </source>
</reference>
<evidence type="ECO:0000256" key="3">
    <source>
        <dbReference type="ARBA" id="ARBA00022691"/>
    </source>
</evidence>
<evidence type="ECO:0000313" key="11">
    <source>
        <dbReference type="Proteomes" id="UP000271125"/>
    </source>
</evidence>
<sequence>MNYLSLLSNCNICPWKCGVNRIKGEKGICEASGENVKIASFNLHHGEEPPISGMKGSGTIFFSGCNMKCVYCQNYPISQFKYGKENTIEELSDIMLDLKNKNAHNINLVTCNHYIPQILKALKIAKERNLNIPIVYNSSGFDSLETIKLIKDYIDIYLVDMRYSDNEYALKYSKVYNYVEINRKAVIEMFYQKGNLITNDYGIAQKGIIIRLLILPNNISGTIETLNFIKENIGNEVYVSVMDQYFPTYKAKEIDELNRRINKQEYNQVIDTVNNLGFNNGWIQKSLNERYI</sequence>
<dbReference type="PROSITE" id="PS01087">
    <property type="entry name" value="RADICAL_ACTIVATING"/>
    <property type="match status" value="1"/>
</dbReference>
<dbReference type="SUPFAM" id="SSF102114">
    <property type="entry name" value="Radical SAM enzymes"/>
    <property type="match status" value="1"/>
</dbReference>
<dbReference type="PANTHER" id="PTHR43075">
    <property type="entry name" value="FORMATE LYASE ACTIVATING ENZYME, PUTATIVE (AFU_ORTHOLOGUE AFUA_2G15630)-RELATED"/>
    <property type="match status" value="1"/>
</dbReference>